<dbReference type="EMBL" id="JACZZA010000004">
    <property type="protein sequence ID" value="MBE1160645.1"/>
    <property type="molecule type" value="Genomic_DNA"/>
</dbReference>
<keyword evidence="2" id="KW-1185">Reference proteome</keyword>
<dbReference type="Pfam" id="PF13711">
    <property type="entry name" value="DUF4160"/>
    <property type="match status" value="1"/>
</dbReference>
<proteinExistence type="predicted"/>
<protein>
    <submittedName>
        <fullName evidence="1">DUF4160 domain-containing protein</fullName>
    </submittedName>
</protein>
<comment type="caution">
    <text evidence="1">The sequence shown here is derived from an EMBL/GenBank/DDBJ whole genome shotgun (WGS) entry which is preliminary data.</text>
</comment>
<evidence type="ECO:0000313" key="1">
    <source>
        <dbReference type="EMBL" id="MBE1160645.1"/>
    </source>
</evidence>
<dbReference type="InterPro" id="IPR025427">
    <property type="entry name" value="DUF4160"/>
</dbReference>
<dbReference type="Proteomes" id="UP000651010">
    <property type="component" value="Unassembled WGS sequence"/>
</dbReference>
<sequence length="86" mass="9980">MPTISSFYGILIRMYFADHAPPHFRAIYGETEVLIDIRTLEIIEGELPRRAMAFVLEWAAMHRAELQKDWDLCAARKSPHPIEPLD</sequence>
<gene>
    <name evidence="1" type="ORF">IGX34_09615</name>
</gene>
<reference evidence="1 2" key="1">
    <citation type="submission" date="2020-09" db="EMBL/GenBank/DDBJ databases">
        <title>Dyella sp. 7MK23 isolated from forest soil.</title>
        <authorList>
            <person name="Fu J."/>
        </authorList>
    </citation>
    <scope>NUCLEOTIDE SEQUENCE [LARGE SCALE GENOMIC DNA]</scope>
    <source>
        <strain evidence="1 2">7MK23</strain>
    </source>
</reference>
<evidence type="ECO:0000313" key="2">
    <source>
        <dbReference type="Proteomes" id="UP000651010"/>
    </source>
</evidence>
<dbReference type="RefSeq" id="WP_192555489.1">
    <property type="nucleotide sequence ID" value="NZ_JACZZA010000004.1"/>
</dbReference>
<organism evidence="1 2">
    <name type="scientific">Dyella acidiphila</name>
    <dbReference type="NCBI Taxonomy" id="2775866"/>
    <lineage>
        <taxon>Bacteria</taxon>
        <taxon>Pseudomonadati</taxon>
        <taxon>Pseudomonadota</taxon>
        <taxon>Gammaproteobacteria</taxon>
        <taxon>Lysobacterales</taxon>
        <taxon>Rhodanobacteraceae</taxon>
        <taxon>Dyella</taxon>
    </lineage>
</organism>
<name>A0ABR9G9C0_9GAMM</name>
<accession>A0ABR9G9C0</accession>